<evidence type="ECO:0000259" key="11">
    <source>
        <dbReference type="Pfam" id="PF02870"/>
    </source>
</evidence>
<dbReference type="EMBL" id="CP021434">
    <property type="protein sequence ID" value="ARU60348.1"/>
    <property type="molecule type" value="Genomic_DNA"/>
</dbReference>
<accession>A0A1Y0IIR2</accession>
<comment type="miscellaneous">
    <text evidence="9">This enzyme catalyzes only one turnover and therefore is not strictly catalytic. According to one definition, an enzyme is a biocatalyst that acts repeatedly and over many reaction cycles.</text>
</comment>
<evidence type="ECO:0000256" key="2">
    <source>
        <dbReference type="ARBA" id="ARBA00008711"/>
    </source>
</evidence>
<sequence length="186" mass="20483">MSHPATHVFWTSFHHPALHNQPLYLAATAEGLCRITWPQESFETLQHWVGKKVPGAVLTEDAELMSAYVGQLREYLTGDRTAFSLPLDMRGTPFQTSVWQALTKIPFGETRSYSDLAAAVGSPQAVRAVGTANGANPIPIIVPCHRVIGKNNALTGFRGGLQVKETLLRLEGFHDYTAKGHARFQF</sequence>
<dbReference type="Pfam" id="PF01035">
    <property type="entry name" value="DNA_binding_1"/>
    <property type="match status" value="1"/>
</dbReference>
<dbReference type="RefSeq" id="WP_087455738.1">
    <property type="nucleotide sequence ID" value="NZ_CP021434.1"/>
</dbReference>
<protein>
    <recommendedName>
        <fullName evidence="9">Methylated-DNA--protein-cysteine methyltransferase</fullName>
        <ecNumber evidence="9">2.1.1.63</ecNumber>
    </recommendedName>
    <alternativeName>
        <fullName evidence="9">6-O-methylguanine-DNA methyltransferase</fullName>
        <shortName evidence="9">MGMT</shortName>
    </alternativeName>
    <alternativeName>
        <fullName evidence="9">O-6-methylguanine-DNA-alkyltransferase</fullName>
    </alternativeName>
</protein>
<comment type="catalytic activity">
    <reaction evidence="8 9">
        <text>a 6-O-methyl-2'-deoxyguanosine in DNA + L-cysteinyl-[protein] = S-methyl-L-cysteinyl-[protein] + a 2'-deoxyguanosine in DNA</text>
        <dbReference type="Rhea" id="RHEA:24000"/>
        <dbReference type="Rhea" id="RHEA-COMP:10131"/>
        <dbReference type="Rhea" id="RHEA-COMP:10132"/>
        <dbReference type="Rhea" id="RHEA-COMP:11367"/>
        <dbReference type="Rhea" id="RHEA-COMP:11368"/>
        <dbReference type="ChEBI" id="CHEBI:29950"/>
        <dbReference type="ChEBI" id="CHEBI:82612"/>
        <dbReference type="ChEBI" id="CHEBI:85445"/>
        <dbReference type="ChEBI" id="CHEBI:85448"/>
        <dbReference type="EC" id="2.1.1.63"/>
    </reaction>
</comment>
<evidence type="ECO:0000256" key="6">
    <source>
        <dbReference type="ARBA" id="ARBA00022763"/>
    </source>
</evidence>
<dbReference type="SUPFAM" id="SSF46767">
    <property type="entry name" value="Methylated DNA-protein cysteine methyltransferase, C-terminal domain"/>
    <property type="match status" value="1"/>
</dbReference>
<evidence type="ECO:0000313" key="12">
    <source>
        <dbReference type="EMBL" id="ARU60348.1"/>
    </source>
</evidence>
<evidence type="ECO:0000256" key="9">
    <source>
        <dbReference type="HAMAP-Rule" id="MF_00772"/>
    </source>
</evidence>
<comment type="function">
    <text evidence="9">Involved in the cellular defense against the biological effects of O6-methylguanine (O6-MeG) and O4-methylthymine (O4-MeT) in DNA. Repairs the methylated nucleobase in DNA by stoichiometrically transferring the methyl group to a cysteine residue in the enzyme. This is a suicide reaction: the enzyme is irreversibly inactivated.</text>
</comment>
<evidence type="ECO:0000256" key="8">
    <source>
        <dbReference type="ARBA" id="ARBA00049348"/>
    </source>
</evidence>
<dbReference type="GO" id="GO:0032259">
    <property type="term" value="P:methylation"/>
    <property type="evidence" value="ECO:0007669"/>
    <property type="project" value="UniProtKB-KW"/>
</dbReference>
<name>A0A1Y0IIR2_9BACL</name>
<comment type="subcellular location">
    <subcellularLocation>
        <location evidence="9">Cytoplasm</location>
    </subcellularLocation>
</comment>
<reference evidence="13" key="1">
    <citation type="submission" date="2017-05" db="EMBL/GenBank/DDBJ databases">
        <authorList>
            <person name="Sung H."/>
        </authorList>
    </citation>
    <scope>NUCLEOTIDE SEQUENCE [LARGE SCALE GENOMIC DNA]</scope>
    <source>
        <strain evidence="13">AR23208</strain>
    </source>
</reference>
<dbReference type="InterPro" id="IPR036217">
    <property type="entry name" value="MethylDNA_cys_MeTrfase_DNAb"/>
</dbReference>
<organism evidence="12 13">
    <name type="scientific">Tumebacillus avium</name>
    <dbReference type="NCBI Taxonomy" id="1903704"/>
    <lineage>
        <taxon>Bacteria</taxon>
        <taxon>Bacillati</taxon>
        <taxon>Bacillota</taxon>
        <taxon>Bacilli</taxon>
        <taxon>Bacillales</taxon>
        <taxon>Alicyclobacillaceae</taxon>
        <taxon>Tumebacillus</taxon>
    </lineage>
</organism>
<proteinExistence type="inferred from homology"/>
<dbReference type="GO" id="GO:0006307">
    <property type="term" value="P:DNA alkylation repair"/>
    <property type="evidence" value="ECO:0007669"/>
    <property type="project" value="UniProtKB-UniRule"/>
</dbReference>
<dbReference type="InterPro" id="IPR014048">
    <property type="entry name" value="MethylDNA_cys_MeTrfase_DNA-bd"/>
</dbReference>
<keyword evidence="13" id="KW-1185">Reference proteome</keyword>
<gene>
    <name evidence="12" type="ORF">CBW65_04175</name>
</gene>
<dbReference type="Gene3D" id="3.30.160.70">
    <property type="entry name" value="Methylated DNA-protein cysteine methyltransferase domain"/>
    <property type="match status" value="1"/>
</dbReference>
<dbReference type="InterPro" id="IPR008332">
    <property type="entry name" value="MethylG_MeTrfase_N"/>
</dbReference>
<keyword evidence="5 9" id="KW-0808">Transferase</keyword>
<dbReference type="InterPro" id="IPR023546">
    <property type="entry name" value="MGMT"/>
</dbReference>
<dbReference type="KEGG" id="tum:CBW65_04175"/>
<dbReference type="PROSITE" id="PS00374">
    <property type="entry name" value="MGMT"/>
    <property type="match status" value="1"/>
</dbReference>
<dbReference type="Pfam" id="PF02870">
    <property type="entry name" value="Methyltransf_1N"/>
    <property type="match status" value="1"/>
</dbReference>
<dbReference type="PANTHER" id="PTHR10815">
    <property type="entry name" value="METHYLATED-DNA--PROTEIN-CYSTEINE METHYLTRANSFERASE"/>
    <property type="match status" value="1"/>
</dbReference>
<dbReference type="GO" id="GO:0005737">
    <property type="term" value="C:cytoplasm"/>
    <property type="evidence" value="ECO:0007669"/>
    <property type="project" value="UniProtKB-SubCell"/>
</dbReference>
<dbReference type="Proteomes" id="UP000195437">
    <property type="component" value="Chromosome"/>
</dbReference>
<dbReference type="SUPFAM" id="SSF53155">
    <property type="entry name" value="Methylated DNA-protein cysteine methyltransferase domain"/>
    <property type="match status" value="1"/>
</dbReference>
<evidence type="ECO:0000256" key="7">
    <source>
        <dbReference type="ARBA" id="ARBA00023204"/>
    </source>
</evidence>
<evidence type="ECO:0000256" key="1">
    <source>
        <dbReference type="ARBA" id="ARBA00001286"/>
    </source>
</evidence>
<keyword evidence="4 9" id="KW-0489">Methyltransferase</keyword>
<keyword evidence="6 9" id="KW-0227">DNA damage</keyword>
<keyword evidence="3 9" id="KW-0963">Cytoplasm</keyword>
<dbReference type="AlphaFoldDB" id="A0A1Y0IIR2"/>
<feature type="domain" description="Methylguanine DNA methyltransferase ribonuclease-like" evidence="11">
    <location>
        <begin position="22"/>
        <end position="88"/>
    </location>
</feature>
<feature type="domain" description="Methylated-DNA-[protein]-cysteine S-methyltransferase DNA binding" evidence="10">
    <location>
        <begin position="93"/>
        <end position="172"/>
    </location>
</feature>
<keyword evidence="7 9" id="KW-0234">DNA repair</keyword>
<dbReference type="FunFam" id="1.10.10.10:FF:000214">
    <property type="entry name" value="Methylated-DNA--protein-cysteine methyltransferase"/>
    <property type="match status" value="1"/>
</dbReference>
<evidence type="ECO:0000256" key="5">
    <source>
        <dbReference type="ARBA" id="ARBA00022679"/>
    </source>
</evidence>
<dbReference type="InterPro" id="IPR036631">
    <property type="entry name" value="MGMT_N_sf"/>
</dbReference>
<dbReference type="InterPro" id="IPR001497">
    <property type="entry name" value="MethylDNA_cys_MeTrfase_AS"/>
</dbReference>
<dbReference type="CDD" id="cd06445">
    <property type="entry name" value="ATase"/>
    <property type="match status" value="1"/>
</dbReference>
<dbReference type="Gene3D" id="1.10.10.10">
    <property type="entry name" value="Winged helix-like DNA-binding domain superfamily/Winged helix DNA-binding domain"/>
    <property type="match status" value="1"/>
</dbReference>
<dbReference type="EC" id="2.1.1.63" evidence="9"/>
<evidence type="ECO:0000259" key="10">
    <source>
        <dbReference type="Pfam" id="PF01035"/>
    </source>
</evidence>
<comment type="similarity">
    <text evidence="2 9">Belongs to the MGMT family.</text>
</comment>
<feature type="active site" description="Nucleophile; methyl group acceptor" evidence="9">
    <location>
        <position position="144"/>
    </location>
</feature>
<dbReference type="PANTHER" id="PTHR10815:SF12">
    <property type="entry name" value="METHYLATED-DNA--PROTEIN-CYSTEINE METHYLTRANSFERASE, INDUCIBLE"/>
    <property type="match status" value="1"/>
</dbReference>
<dbReference type="NCBIfam" id="TIGR00589">
    <property type="entry name" value="ogt"/>
    <property type="match status" value="1"/>
</dbReference>
<evidence type="ECO:0000256" key="4">
    <source>
        <dbReference type="ARBA" id="ARBA00022603"/>
    </source>
</evidence>
<evidence type="ECO:0000313" key="13">
    <source>
        <dbReference type="Proteomes" id="UP000195437"/>
    </source>
</evidence>
<evidence type="ECO:0000256" key="3">
    <source>
        <dbReference type="ARBA" id="ARBA00022490"/>
    </source>
</evidence>
<dbReference type="HAMAP" id="MF_00772">
    <property type="entry name" value="OGT"/>
    <property type="match status" value="1"/>
</dbReference>
<comment type="catalytic activity">
    <reaction evidence="1 9">
        <text>a 4-O-methyl-thymidine in DNA + L-cysteinyl-[protein] = a thymidine in DNA + S-methyl-L-cysteinyl-[protein]</text>
        <dbReference type="Rhea" id="RHEA:53428"/>
        <dbReference type="Rhea" id="RHEA-COMP:10131"/>
        <dbReference type="Rhea" id="RHEA-COMP:10132"/>
        <dbReference type="Rhea" id="RHEA-COMP:13555"/>
        <dbReference type="Rhea" id="RHEA-COMP:13556"/>
        <dbReference type="ChEBI" id="CHEBI:29950"/>
        <dbReference type="ChEBI" id="CHEBI:82612"/>
        <dbReference type="ChEBI" id="CHEBI:137386"/>
        <dbReference type="ChEBI" id="CHEBI:137387"/>
        <dbReference type="EC" id="2.1.1.63"/>
    </reaction>
</comment>
<dbReference type="InterPro" id="IPR036388">
    <property type="entry name" value="WH-like_DNA-bd_sf"/>
</dbReference>
<dbReference type="GO" id="GO:0003908">
    <property type="term" value="F:methylated-DNA-[protein]-cysteine S-methyltransferase activity"/>
    <property type="evidence" value="ECO:0007669"/>
    <property type="project" value="UniProtKB-UniRule"/>
</dbReference>
<dbReference type="OrthoDB" id="9802228at2"/>